<evidence type="ECO:0000256" key="5">
    <source>
        <dbReference type="ARBA" id="ARBA00023004"/>
    </source>
</evidence>
<proteinExistence type="inferred from homology"/>
<dbReference type="GO" id="GO:0046872">
    <property type="term" value="F:metal ion binding"/>
    <property type="evidence" value="ECO:0007669"/>
    <property type="project" value="UniProtKB-KW"/>
</dbReference>
<evidence type="ECO:0000259" key="6">
    <source>
        <dbReference type="Pfam" id="PF02668"/>
    </source>
</evidence>
<evidence type="ECO:0000256" key="1">
    <source>
        <dbReference type="ARBA" id="ARBA00005896"/>
    </source>
</evidence>
<dbReference type="GO" id="GO:0005737">
    <property type="term" value="C:cytoplasm"/>
    <property type="evidence" value="ECO:0007669"/>
    <property type="project" value="TreeGrafter"/>
</dbReference>
<gene>
    <name evidence="7" type="ORF">Q2T42_18935</name>
</gene>
<dbReference type="GO" id="GO:0000908">
    <property type="term" value="F:taurine dioxygenase activity"/>
    <property type="evidence" value="ECO:0007669"/>
    <property type="project" value="TreeGrafter"/>
</dbReference>
<keyword evidence="5" id="KW-0408">Iron</keyword>
<organism evidence="7">
    <name type="scientific">Leptolyngbya boryana CZ1</name>
    <dbReference type="NCBI Taxonomy" id="3060204"/>
    <lineage>
        <taxon>Bacteria</taxon>
        <taxon>Bacillati</taxon>
        <taxon>Cyanobacteriota</taxon>
        <taxon>Cyanophyceae</taxon>
        <taxon>Leptolyngbyales</taxon>
        <taxon>Leptolyngbyaceae</taxon>
        <taxon>Leptolyngbya group</taxon>
        <taxon>Leptolyngbya</taxon>
    </lineage>
</organism>
<dbReference type="GO" id="GO:0006790">
    <property type="term" value="P:sulfur compound metabolic process"/>
    <property type="evidence" value="ECO:0007669"/>
    <property type="project" value="TreeGrafter"/>
</dbReference>
<dbReference type="Gene3D" id="3.60.130.10">
    <property type="entry name" value="Clavaminate synthase-like"/>
    <property type="match status" value="2"/>
</dbReference>
<evidence type="ECO:0000313" key="7">
    <source>
        <dbReference type="EMBL" id="WNZ43914.1"/>
    </source>
</evidence>
<evidence type="ECO:0000256" key="4">
    <source>
        <dbReference type="ARBA" id="ARBA00023002"/>
    </source>
</evidence>
<dbReference type="SUPFAM" id="SSF51197">
    <property type="entry name" value="Clavaminate synthase-like"/>
    <property type="match status" value="2"/>
</dbReference>
<keyword evidence="3 7" id="KW-0223">Dioxygenase</keyword>
<dbReference type="Pfam" id="PF02668">
    <property type="entry name" value="TauD"/>
    <property type="match status" value="1"/>
</dbReference>
<comment type="similarity">
    <text evidence="1">Belongs to the TfdA dioxygenase family.</text>
</comment>
<dbReference type="EMBL" id="CP130144">
    <property type="protein sequence ID" value="WNZ43914.1"/>
    <property type="molecule type" value="Genomic_DNA"/>
</dbReference>
<dbReference type="InterPro" id="IPR003819">
    <property type="entry name" value="TauD/TfdA-like"/>
</dbReference>
<dbReference type="PANTHER" id="PTHR30468:SF1">
    <property type="entry name" value="ALPHA-KETOGLUTARATE-DEPENDENT SULFONATE DIOXYGENASE"/>
    <property type="match status" value="1"/>
</dbReference>
<feature type="domain" description="TauD/TfdA-like" evidence="6">
    <location>
        <begin position="121"/>
        <end position="178"/>
    </location>
</feature>
<reference evidence="7" key="1">
    <citation type="journal article" date="2023" name="Plants (Basel)">
        <title>Genomic Analysis of Leptolyngbya boryana CZ1 Reveals Efficient Carbon Fixation Modules.</title>
        <authorList>
            <person name="Bai X."/>
            <person name="Wang H."/>
            <person name="Cheng W."/>
            <person name="Wang J."/>
            <person name="Ma M."/>
            <person name="Hu H."/>
            <person name="Song Z."/>
            <person name="Ma H."/>
            <person name="Fan Y."/>
            <person name="Du C."/>
            <person name="Xu J."/>
        </authorList>
    </citation>
    <scope>NUCLEOTIDE SEQUENCE</scope>
    <source>
        <strain evidence="7">CZ1</strain>
    </source>
</reference>
<dbReference type="RefSeq" id="WP_316426094.1">
    <property type="nucleotide sequence ID" value="NZ_CP130144.1"/>
</dbReference>
<name>A0AA97ANC7_LEPBY</name>
<keyword evidence="2" id="KW-0479">Metal-binding</keyword>
<dbReference type="InterPro" id="IPR042098">
    <property type="entry name" value="TauD-like_sf"/>
</dbReference>
<dbReference type="InterPro" id="IPR051323">
    <property type="entry name" value="AtsK-like"/>
</dbReference>
<dbReference type="PANTHER" id="PTHR30468">
    <property type="entry name" value="ALPHA-KETOGLUTARATE-DEPENDENT SULFONATE DIOXYGENASE"/>
    <property type="match status" value="1"/>
</dbReference>
<evidence type="ECO:0000256" key="3">
    <source>
        <dbReference type="ARBA" id="ARBA00022964"/>
    </source>
</evidence>
<dbReference type="AlphaFoldDB" id="A0AA97ANC7"/>
<keyword evidence="4" id="KW-0560">Oxidoreductase</keyword>
<sequence length="189" mass="21627">MKNSKPSLVEKSSRLLFRLSCSPLRSGGVRSQGQCLPVFQRSESGSDAEDTTVLIPAKTRFAQAQTHAAADSIAVFPLSPCIGAEIQGIDLQVPLTQDQRKTLQMLCHRYKVLFFRDQSLSVEQMRSLLQDLSDHYKLPEFQCRFRWTPNAIAFWDNWACQHYAINDYYPQTRIMERLSLVSWHNDNSG</sequence>
<protein>
    <submittedName>
        <fullName evidence="7">TauD/TfdA family dioxygenase</fullName>
    </submittedName>
</protein>
<evidence type="ECO:0000256" key="2">
    <source>
        <dbReference type="ARBA" id="ARBA00022723"/>
    </source>
</evidence>
<accession>A0AA97ANC7</accession>
<reference evidence="7" key="2">
    <citation type="submission" date="2023-07" db="EMBL/GenBank/DDBJ databases">
        <authorList>
            <person name="Bai X.-H."/>
            <person name="Wang H.-H."/>
            <person name="Wang J."/>
            <person name="Ma M.-Y."/>
            <person name="Hu H.-H."/>
            <person name="Song Z.-L."/>
            <person name="Ma H.-G."/>
            <person name="Fan Y."/>
            <person name="Du C.-Y."/>
            <person name="Xu J.-C."/>
        </authorList>
    </citation>
    <scope>NUCLEOTIDE SEQUENCE</scope>
    <source>
        <strain evidence="7">CZ1</strain>
    </source>
</reference>